<sequence length="42" mass="4808">MPVSLIWDTAFSRIPMWLSIIIIMTGNITTIITMMKNPKKAE</sequence>
<comment type="caution">
    <text evidence="2">The sequence shown here is derived from an EMBL/GenBank/DDBJ whole genome shotgun (WGS) entry which is preliminary data.</text>
</comment>
<keyword evidence="3" id="KW-1185">Reference proteome</keyword>
<protein>
    <submittedName>
        <fullName evidence="2">Uncharacterized protein</fullName>
    </submittedName>
</protein>
<evidence type="ECO:0000313" key="3">
    <source>
        <dbReference type="Proteomes" id="UP000018234"/>
    </source>
</evidence>
<dbReference type="EMBL" id="AVFO01000004">
    <property type="protein sequence ID" value="ESU27484.1"/>
    <property type="molecule type" value="Genomic_DNA"/>
</dbReference>
<organism evidence="2 3">
    <name type="scientific">Flavobacterium saliperosum S13</name>
    <dbReference type="NCBI Taxonomy" id="1341155"/>
    <lineage>
        <taxon>Bacteria</taxon>
        <taxon>Pseudomonadati</taxon>
        <taxon>Bacteroidota</taxon>
        <taxon>Flavobacteriia</taxon>
        <taxon>Flavobacteriales</taxon>
        <taxon>Flavobacteriaceae</taxon>
        <taxon>Flavobacterium</taxon>
    </lineage>
</organism>
<keyword evidence="1" id="KW-0472">Membrane</keyword>
<evidence type="ECO:0000256" key="1">
    <source>
        <dbReference type="SAM" id="Phobius"/>
    </source>
</evidence>
<gene>
    <name evidence="2" type="ORF">FSS13T_07460</name>
</gene>
<evidence type="ECO:0000313" key="2">
    <source>
        <dbReference type="EMBL" id="ESU27484.1"/>
    </source>
</evidence>
<proteinExistence type="predicted"/>
<name>A0ABN0QIH8_9FLAO</name>
<feature type="transmembrane region" description="Helical" evidence="1">
    <location>
        <begin position="14"/>
        <end position="35"/>
    </location>
</feature>
<accession>A0ABN0QIH8</accession>
<keyword evidence="1" id="KW-0812">Transmembrane</keyword>
<dbReference type="Proteomes" id="UP000018234">
    <property type="component" value="Unassembled WGS sequence"/>
</dbReference>
<reference evidence="2 3" key="1">
    <citation type="submission" date="2013-08" db="EMBL/GenBank/DDBJ databases">
        <title>Flavobacterium saliperosum type strain genome sequencing.</title>
        <authorList>
            <person name="Lee K."/>
            <person name="Yi H."/>
            <person name="Park S."/>
            <person name="Chun J."/>
        </authorList>
    </citation>
    <scope>NUCLEOTIDE SEQUENCE [LARGE SCALE GENOMIC DNA]</scope>
    <source>
        <strain evidence="2 3">S13</strain>
    </source>
</reference>
<keyword evidence="1" id="KW-1133">Transmembrane helix</keyword>